<dbReference type="STRING" id="644548.SCNU_15879"/>
<dbReference type="Pfam" id="PF02082">
    <property type="entry name" value="Rrf2"/>
    <property type="match status" value="1"/>
</dbReference>
<gene>
    <name evidence="3" type="ORF">SCNU_15879</name>
</gene>
<protein>
    <submittedName>
        <fullName evidence="3">Transcriptional regulator</fullName>
    </submittedName>
</protein>
<dbReference type="Gene3D" id="1.10.10.10">
    <property type="entry name" value="Winged helix-like DNA-binding domain superfamily/Winged helix DNA-binding domain"/>
    <property type="match status" value="1"/>
</dbReference>
<accession>F1YMN0</accession>
<dbReference type="SUPFAM" id="SSF46785">
    <property type="entry name" value="Winged helix' DNA-binding domain"/>
    <property type="match status" value="1"/>
</dbReference>
<proteinExistence type="predicted"/>
<organism evidence="3 4">
    <name type="scientific">Gordonia neofelifaecis NRRL B-59395</name>
    <dbReference type="NCBI Taxonomy" id="644548"/>
    <lineage>
        <taxon>Bacteria</taxon>
        <taxon>Bacillati</taxon>
        <taxon>Actinomycetota</taxon>
        <taxon>Actinomycetes</taxon>
        <taxon>Mycobacteriales</taxon>
        <taxon>Gordoniaceae</taxon>
        <taxon>Gordonia</taxon>
    </lineage>
</organism>
<sequence length="176" mass="18312">MQLTRFTDIGLRVVMALAADPEASHTSRRLADDLDLSYTHVAKVVSRLAELGVVHSSRGRSGGLGITELGPRAGVGWLARHLEGDGPVVDCEGPTPCPLRSACRLRGALAAAQEAFYDSLDRLTVQDLIADPTGARLLTLLPTAGSPPAGSPGTPPATDIVDAAAVNEVQSVNEVQ</sequence>
<dbReference type="PANTHER" id="PTHR33221:SF4">
    <property type="entry name" value="HTH-TYPE TRANSCRIPTIONAL REPRESSOR NSRR"/>
    <property type="match status" value="1"/>
</dbReference>
<reference evidence="3 4" key="1">
    <citation type="journal article" date="2011" name="J. Bacteriol.">
        <title>Draft Genome Sequence of Gordonia neofelifaecis NRRL B-59395, a Cholesterol-Degrading Actinomycete.</title>
        <authorList>
            <person name="Ge F."/>
            <person name="Li W."/>
            <person name="Chen G."/>
            <person name="Liu Y."/>
            <person name="Zhang G."/>
            <person name="Yong B."/>
            <person name="Wang Q."/>
            <person name="Wang N."/>
            <person name="Huang Z."/>
            <person name="Li W."/>
            <person name="Wang J."/>
            <person name="Wu C."/>
            <person name="Xie Q."/>
            <person name="Liu G."/>
        </authorList>
    </citation>
    <scope>NUCLEOTIDE SEQUENCE [LARGE SCALE GENOMIC DNA]</scope>
    <source>
        <strain evidence="3 4">NRRL B-59395</strain>
    </source>
</reference>
<evidence type="ECO:0000256" key="2">
    <source>
        <dbReference type="ARBA" id="ARBA00034078"/>
    </source>
</evidence>
<keyword evidence="4" id="KW-1185">Reference proteome</keyword>
<comment type="cofactor">
    <cofactor evidence="2">
        <name>[2Fe-2S] cluster</name>
        <dbReference type="ChEBI" id="CHEBI:190135"/>
    </cofactor>
</comment>
<dbReference type="InterPro" id="IPR036390">
    <property type="entry name" value="WH_DNA-bd_sf"/>
</dbReference>
<dbReference type="PROSITE" id="PS51197">
    <property type="entry name" value="HTH_RRF2_2"/>
    <property type="match status" value="1"/>
</dbReference>
<comment type="caution">
    <text evidence="3">The sequence shown here is derived from an EMBL/GenBank/DDBJ whole genome shotgun (WGS) entry which is preliminary data.</text>
</comment>
<evidence type="ECO:0000313" key="3">
    <source>
        <dbReference type="EMBL" id="EGD53965.1"/>
    </source>
</evidence>
<dbReference type="PANTHER" id="PTHR33221">
    <property type="entry name" value="WINGED HELIX-TURN-HELIX TRANSCRIPTIONAL REGULATOR, RRF2 FAMILY"/>
    <property type="match status" value="1"/>
</dbReference>
<dbReference type="EMBL" id="AEUD01000015">
    <property type="protein sequence ID" value="EGD53965.1"/>
    <property type="molecule type" value="Genomic_DNA"/>
</dbReference>
<dbReference type="OrthoDB" id="9795923at2"/>
<keyword evidence="1" id="KW-0238">DNA-binding</keyword>
<evidence type="ECO:0000256" key="1">
    <source>
        <dbReference type="ARBA" id="ARBA00023125"/>
    </source>
</evidence>
<evidence type="ECO:0000313" key="4">
    <source>
        <dbReference type="Proteomes" id="UP000035065"/>
    </source>
</evidence>
<dbReference type="AlphaFoldDB" id="F1YMN0"/>
<dbReference type="InterPro" id="IPR000944">
    <property type="entry name" value="Tscrpt_reg_Rrf2"/>
</dbReference>
<dbReference type="GO" id="GO:0003677">
    <property type="term" value="F:DNA binding"/>
    <property type="evidence" value="ECO:0007669"/>
    <property type="project" value="UniProtKB-KW"/>
</dbReference>
<dbReference type="Proteomes" id="UP000035065">
    <property type="component" value="Unassembled WGS sequence"/>
</dbReference>
<dbReference type="GO" id="GO:0003700">
    <property type="term" value="F:DNA-binding transcription factor activity"/>
    <property type="evidence" value="ECO:0007669"/>
    <property type="project" value="TreeGrafter"/>
</dbReference>
<dbReference type="GO" id="GO:0005829">
    <property type="term" value="C:cytosol"/>
    <property type="evidence" value="ECO:0007669"/>
    <property type="project" value="TreeGrafter"/>
</dbReference>
<name>F1YMN0_9ACTN</name>
<dbReference type="InterPro" id="IPR036388">
    <property type="entry name" value="WH-like_DNA-bd_sf"/>
</dbReference>
<dbReference type="RefSeq" id="WP_009680372.1">
    <property type="nucleotide sequence ID" value="NZ_AEUD01000015.1"/>
</dbReference>
<dbReference type="eggNOG" id="COG1959">
    <property type="taxonomic scope" value="Bacteria"/>
</dbReference>